<organism evidence="2 3">
    <name type="scientific">Streptomonospora nanhaiensis</name>
    <dbReference type="NCBI Taxonomy" id="1323731"/>
    <lineage>
        <taxon>Bacteria</taxon>
        <taxon>Bacillati</taxon>
        <taxon>Actinomycetota</taxon>
        <taxon>Actinomycetes</taxon>
        <taxon>Streptosporangiales</taxon>
        <taxon>Nocardiopsidaceae</taxon>
        <taxon>Streptomonospora</taxon>
    </lineage>
</organism>
<proteinExistence type="predicted"/>
<accession>A0A853BMM6</accession>
<dbReference type="EMBL" id="JACCFO010000001">
    <property type="protein sequence ID" value="NYI96728.1"/>
    <property type="molecule type" value="Genomic_DNA"/>
</dbReference>
<sequence>MMANTGMAHGDAQAIAQALIALIEEGEAPPAPAGTALLLMDAAFLALALVVAAAAWRGVRRSRRWARLRAARLPWAVARLLPLALPPLLLAEVHRVVGFLYRGRDVAWVQVCYLYPAFMVLLAATALACVAVAAARVARLVRERAGRP</sequence>
<evidence type="ECO:0000313" key="2">
    <source>
        <dbReference type="EMBL" id="NYI96728.1"/>
    </source>
</evidence>
<name>A0A853BMM6_9ACTN</name>
<evidence type="ECO:0000313" key="3">
    <source>
        <dbReference type="Proteomes" id="UP000575985"/>
    </source>
</evidence>
<reference evidence="2 3" key="1">
    <citation type="submission" date="2020-07" db="EMBL/GenBank/DDBJ databases">
        <title>Sequencing the genomes of 1000 actinobacteria strains.</title>
        <authorList>
            <person name="Klenk H.-P."/>
        </authorList>
    </citation>
    <scope>NUCLEOTIDE SEQUENCE [LARGE SCALE GENOMIC DNA]</scope>
    <source>
        <strain evidence="2 3">DSM 45927</strain>
    </source>
</reference>
<dbReference type="AlphaFoldDB" id="A0A853BMM6"/>
<keyword evidence="1" id="KW-1133">Transmembrane helix</keyword>
<dbReference type="RefSeq" id="WP_246425088.1">
    <property type="nucleotide sequence ID" value="NZ_JACCFO010000001.1"/>
</dbReference>
<comment type="caution">
    <text evidence="2">The sequence shown here is derived from an EMBL/GenBank/DDBJ whole genome shotgun (WGS) entry which is preliminary data.</text>
</comment>
<dbReference type="Proteomes" id="UP000575985">
    <property type="component" value="Unassembled WGS sequence"/>
</dbReference>
<feature type="transmembrane region" description="Helical" evidence="1">
    <location>
        <begin position="36"/>
        <end position="59"/>
    </location>
</feature>
<keyword evidence="1" id="KW-0472">Membrane</keyword>
<evidence type="ECO:0000256" key="1">
    <source>
        <dbReference type="SAM" id="Phobius"/>
    </source>
</evidence>
<feature type="transmembrane region" description="Helical" evidence="1">
    <location>
        <begin position="113"/>
        <end position="138"/>
    </location>
</feature>
<keyword evidence="1" id="KW-0812">Transmembrane</keyword>
<gene>
    <name evidence="2" type="ORF">HNR12_003005</name>
</gene>
<feature type="transmembrane region" description="Helical" evidence="1">
    <location>
        <begin position="80"/>
        <end position="101"/>
    </location>
</feature>
<protein>
    <submittedName>
        <fullName evidence="2">Uncharacterized protein</fullName>
    </submittedName>
</protein>
<keyword evidence="3" id="KW-1185">Reference proteome</keyword>